<evidence type="ECO:0008006" key="5">
    <source>
        <dbReference type="Google" id="ProtNLM"/>
    </source>
</evidence>
<keyword evidence="4" id="KW-1185">Reference proteome</keyword>
<protein>
    <recommendedName>
        <fullName evidence="5">Ubiquitin ligase-binding protein bul1</fullName>
    </recommendedName>
</protein>
<accession>A0A4C2E6N4</accession>
<dbReference type="EMBL" id="BIMX01000007">
    <property type="protein sequence ID" value="GCE98966.1"/>
    <property type="molecule type" value="Genomic_DNA"/>
</dbReference>
<gene>
    <name evidence="3" type="ORF">ZYGM_003507</name>
</gene>
<dbReference type="AlphaFoldDB" id="A0A4C2E6N4"/>
<feature type="domain" description="Bul1 C-terminal" evidence="2">
    <location>
        <begin position="475"/>
        <end position="555"/>
    </location>
</feature>
<comment type="caution">
    <text evidence="3">The sequence shown here is derived from an EMBL/GenBank/DDBJ whole genome shotgun (WGS) entry which is preliminary data.</text>
</comment>
<evidence type="ECO:0000313" key="3">
    <source>
        <dbReference type="EMBL" id="GCE98966.1"/>
    </source>
</evidence>
<dbReference type="InterPro" id="IPR007519">
    <property type="entry name" value="Bul1_N"/>
</dbReference>
<reference evidence="3 4" key="1">
    <citation type="submission" date="2019-01" db="EMBL/GenBank/DDBJ databases">
        <title>Draft Genome Sequencing of Zygosaccharomyces mellis Ca-7.</title>
        <authorList>
            <person name="Shiwa Y."/>
            <person name="Kanesaki Y."/>
            <person name="Ishige T."/>
            <person name="Mura K."/>
            <person name="Hori T."/>
            <person name="Tamura T."/>
        </authorList>
    </citation>
    <scope>NUCLEOTIDE SEQUENCE [LARGE SCALE GENOMIC DNA]</scope>
    <source>
        <strain evidence="3 4">Ca-7</strain>
    </source>
</reference>
<proteinExistence type="predicted"/>
<evidence type="ECO:0000313" key="4">
    <source>
        <dbReference type="Proteomes" id="UP000301737"/>
    </source>
</evidence>
<organism evidence="3 4">
    <name type="scientific">Zygosaccharomyces mellis</name>
    <dbReference type="NCBI Taxonomy" id="42258"/>
    <lineage>
        <taxon>Eukaryota</taxon>
        <taxon>Fungi</taxon>
        <taxon>Dikarya</taxon>
        <taxon>Ascomycota</taxon>
        <taxon>Saccharomycotina</taxon>
        <taxon>Saccharomycetes</taxon>
        <taxon>Saccharomycetales</taxon>
        <taxon>Saccharomycetaceae</taxon>
        <taxon>Zygosaccharomyces</taxon>
    </lineage>
</organism>
<sequence>MVEEEADELAHILPSFDFFNRYYLNVPEEEDVLHQNFPSYEEIDRPIQQRPSVATFDSVSEAEDSLKDGVGNGITNVSMDNLHKLPEVHAPFTIEIHVTPNAPKFGEPLETPNFLKEYTCGDVVHGVVVVSNHSDKPITFEMFYVLFEGTIAVVDRAQMTRSTKNFLRMADMGASWAQFHVKPSVSTDESFWKYDSYDKAILGFPRDKILQPYGRYKKFFIFKIPDQLLESQCSHGMNEHFLLPPSMGIDKHRKGCTYRDLKINHHLGYGRSVTRGGPIWADDFADDDVSINYSVKAILIGRNSKTKELFNMKHSEYSIRVIPTTLELISGKKRDCSNELGTLISRAETSIALLELAKSNYEKKGIVTSGDLELDVFRSKERQLRSLPRSSESSWDKNPCASETELIYKVEPNWASKLIHRPQQKAGILIGRIRTLNVVLPYRPPILIGQYNRFELKTKYEQENLLRLSQLSCSAAPDMEIELECKPANNSDNIPPKLNTISAELVSVIGMSKKSIPIRLDHNVLLYKRDELRTKFQGYTKRLQELKSWYESHSASVEAPLQQMVPDSLHADILGIQDLQMKINHVPLLVTKTHSTDWNSELRSNITINLRQPPYEKTGKIGPIMPPCFGNCMCFRSYIVRLKLQMDQGVGSLQFDVPIDVRNIPSRTD</sequence>
<dbReference type="Pfam" id="PF04426">
    <property type="entry name" value="Bul1_C"/>
    <property type="match status" value="2"/>
</dbReference>
<feature type="domain" description="Bul1 N-terminal" evidence="1">
    <location>
        <begin position="74"/>
        <end position="366"/>
    </location>
</feature>
<dbReference type="OrthoDB" id="2283785at2759"/>
<dbReference type="Proteomes" id="UP000301737">
    <property type="component" value="Unassembled WGS sequence"/>
</dbReference>
<feature type="domain" description="Bul1 C-terminal" evidence="2">
    <location>
        <begin position="600"/>
        <end position="664"/>
    </location>
</feature>
<dbReference type="Pfam" id="PF04425">
    <property type="entry name" value="Bul1_N"/>
    <property type="match status" value="1"/>
</dbReference>
<evidence type="ECO:0000259" key="1">
    <source>
        <dbReference type="Pfam" id="PF04425"/>
    </source>
</evidence>
<dbReference type="PANTHER" id="PTHR31904:SF1">
    <property type="entry name" value="BYPASS OF STOP CODON PROTEIN 5-RELATED"/>
    <property type="match status" value="1"/>
</dbReference>
<dbReference type="PANTHER" id="PTHR31904">
    <property type="entry name" value="BYPASS OF STOP CODON PROTEIN 5-RELATED"/>
    <property type="match status" value="1"/>
</dbReference>
<evidence type="ECO:0000259" key="2">
    <source>
        <dbReference type="Pfam" id="PF04426"/>
    </source>
</evidence>
<dbReference type="InterPro" id="IPR022794">
    <property type="entry name" value="Bul1_C"/>
</dbReference>
<name>A0A4C2E6N4_9SACH</name>
<dbReference type="InterPro" id="IPR039634">
    <property type="entry name" value="Bul1-like"/>
</dbReference>